<dbReference type="PANTHER" id="PTHR43065:SF42">
    <property type="entry name" value="TWO-COMPONENT SENSOR PPRA"/>
    <property type="match status" value="1"/>
</dbReference>
<dbReference type="CDD" id="cd00082">
    <property type="entry name" value="HisKA"/>
    <property type="match status" value="1"/>
</dbReference>
<feature type="domain" description="PAC" evidence="8">
    <location>
        <begin position="396"/>
        <end position="447"/>
    </location>
</feature>
<dbReference type="SMART" id="SM00091">
    <property type="entry name" value="PAS"/>
    <property type="match status" value="1"/>
</dbReference>
<evidence type="ECO:0000259" key="6">
    <source>
        <dbReference type="PROSITE" id="PS50109"/>
    </source>
</evidence>
<dbReference type="Pfam" id="PF13426">
    <property type="entry name" value="PAS_9"/>
    <property type="match status" value="1"/>
</dbReference>
<dbReference type="CDD" id="cd00130">
    <property type="entry name" value="PAS"/>
    <property type="match status" value="1"/>
</dbReference>
<dbReference type="InterPro" id="IPR036097">
    <property type="entry name" value="HisK_dim/P_sf"/>
</dbReference>
<evidence type="ECO:0000256" key="4">
    <source>
        <dbReference type="SAM" id="Coils"/>
    </source>
</evidence>
<evidence type="ECO:0000259" key="8">
    <source>
        <dbReference type="PROSITE" id="PS50113"/>
    </source>
</evidence>
<organism evidence="9 10">
    <name type="scientific">Desulfacinum infernum DSM 9756</name>
    <dbReference type="NCBI Taxonomy" id="1121391"/>
    <lineage>
        <taxon>Bacteria</taxon>
        <taxon>Pseudomonadati</taxon>
        <taxon>Thermodesulfobacteriota</taxon>
        <taxon>Syntrophobacteria</taxon>
        <taxon>Syntrophobacterales</taxon>
        <taxon>Syntrophobacteraceae</taxon>
        <taxon>Desulfacinum</taxon>
    </lineage>
</organism>
<feature type="domain" description="Histidine kinase" evidence="6">
    <location>
        <begin position="460"/>
        <end position="685"/>
    </location>
</feature>
<dbReference type="InterPro" id="IPR035965">
    <property type="entry name" value="PAS-like_dom_sf"/>
</dbReference>
<dbReference type="SMART" id="SM00387">
    <property type="entry name" value="HATPase_c"/>
    <property type="match status" value="1"/>
</dbReference>
<dbReference type="STRING" id="1121391.SAMN02745206_01348"/>
<keyword evidence="4" id="KW-0175">Coiled coil</keyword>
<keyword evidence="5" id="KW-0812">Transmembrane</keyword>
<dbReference type="EC" id="2.7.13.3" evidence="2"/>
<dbReference type="Gene3D" id="1.10.287.130">
    <property type="match status" value="1"/>
</dbReference>
<dbReference type="Pfam" id="PF02518">
    <property type="entry name" value="HATPase_c"/>
    <property type="match status" value="1"/>
</dbReference>
<dbReference type="PRINTS" id="PR00344">
    <property type="entry name" value="BCTRLSENSOR"/>
</dbReference>
<dbReference type="SUPFAM" id="SSF47384">
    <property type="entry name" value="Homodimeric domain of signal transducing histidine kinase"/>
    <property type="match status" value="1"/>
</dbReference>
<dbReference type="InterPro" id="IPR005467">
    <property type="entry name" value="His_kinase_dom"/>
</dbReference>
<keyword evidence="3" id="KW-0597">Phosphoprotein</keyword>
<keyword evidence="5" id="KW-1133">Transmembrane helix</keyword>
<dbReference type="Gene3D" id="3.30.450.20">
    <property type="entry name" value="PAS domain"/>
    <property type="match status" value="1"/>
</dbReference>
<dbReference type="RefSeq" id="WP_073038195.1">
    <property type="nucleotide sequence ID" value="NZ_FQVB01000011.1"/>
</dbReference>
<feature type="coiled-coil region" evidence="4">
    <location>
        <begin position="273"/>
        <end position="328"/>
    </location>
</feature>
<dbReference type="EMBL" id="FQVB01000011">
    <property type="protein sequence ID" value="SHF10800.1"/>
    <property type="molecule type" value="Genomic_DNA"/>
</dbReference>
<dbReference type="OrthoDB" id="5410077at2"/>
<dbReference type="GO" id="GO:0000155">
    <property type="term" value="F:phosphorelay sensor kinase activity"/>
    <property type="evidence" value="ECO:0007669"/>
    <property type="project" value="InterPro"/>
</dbReference>
<accession>A0A1M4YYH8</accession>
<evidence type="ECO:0000259" key="7">
    <source>
        <dbReference type="PROSITE" id="PS50112"/>
    </source>
</evidence>
<evidence type="ECO:0000313" key="9">
    <source>
        <dbReference type="EMBL" id="SHF10800.1"/>
    </source>
</evidence>
<sequence length="698" mass="78308">MRKWKLQSKLAVSVAAIIVGVSLAGALWISWWRTRILTVSALQDMAMMAENTVRRISPFVYSQSWANVLITLSNDFANREDLVYCRVTDPLGRVLLSTLPEEMESGEPFYMKTSVDPDKVLLDRTFQLLASRLRQRLLVQETRLERSVVHGGRLRGHAGERILDVRADVIHGDTVLGHLRMGFSRRPVLESVRQNRRTFLALEGCLLVAVLGAIFLVVRREVRPLQLMTEKLRDVFAGGPEKMASGVRALDLSQVQTTTREVSDLKDAFERMQHSLMENYERLEAHQERLQELVEERTADLLRTNEALQKEVKERTRSEQALRESEERFSYLLETIPLVAVRGFGPDGTIHYWNRSCEEIYGYRAEEVIGKNVWQVLNPADRGGIRALPNTHRVSEPREKTYLRKDGSPVDVFSSTVVLRRQDERPEFFAFDIDLTPIRRMEEELHKAKRLEAIGYLAAGIAHDFNNLLTAILGNINMARLWIPPASPEAERLLAAEKASLRAKDLTQKLITFSEGGTPRKLETSLKSLIEDAASLALAGSNVRCESRIGEGLDSVEADPDQLRHALYNVLKNAREAMARGGTVQVEASRVSLGADEFAELERMGLQCRQVVRIQVRDNGQGMSLQVLDKIFDPYFSTKPRGTDKGQGLGLTIVHSIVRRHEGAVTVDSTPGLGTTVSIYLPVSVHPAAAAPVKEGTP</sequence>
<proteinExistence type="predicted"/>
<evidence type="ECO:0000256" key="1">
    <source>
        <dbReference type="ARBA" id="ARBA00000085"/>
    </source>
</evidence>
<dbReference type="PROSITE" id="PS50113">
    <property type="entry name" value="PAC"/>
    <property type="match status" value="1"/>
</dbReference>
<protein>
    <recommendedName>
        <fullName evidence="2">histidine kinase</fullName>
        <ecNumber evidence="2">2.7.13.3</ecNumber>
    </recommendedName>
</protein>
<keyword evidence="10" id="KW-1185">Reference proteome</keyword>
<dbReference type="CDD" id="cd00075">
    <property type="entry name" value="HATPase"/>
    <property type="match status" value="1"/>
</dbReference>
<dbReference type="SMART" id="SM00388">
    <property type="entry name" value="HisKA"/>
    <property type="match status" value="1"/>
</dbReference>
<dbReference type="PROSITE" id="PS50112">
    <property type="entry name" value="PAS"/>
    <property type="match status" value="1"/>
</dbReference>
<dbReference type="InterPro" id="IPR000014">
    <property type="entry name" value="PAS"/>
</dbReference>
<dbReference type="InterPro" id="IPR003661">
    <property type="entry name" value="HisK_dim/P_dom"/>
</dbReference>
<comment type="catalytic activity">
    <reaction evidence="1">
        <text>ATP + protein L-histidine = ADP + protein N-phospho-L-histidine.</text>
        <dbReference type="EC" id="2.7.13.3"/>
    </reaction>
</comment>
<gene>
    <name evidence="9" type="ORF">SAMN02745206_01348</name>
</gene>
<dbReference type="AlphaFoldDB" id="A0A1M4YYH8"/>
<dbReference type="Gene3D" id="3.30.565.10">
    <property type="entry name" value="Histidine kinase-like ATPase, C-terminal domain"/>
    <property type="match status" value="1"/>
</dbReference>
<dbReference type="InterPro" id="IPR004358">
    <property type="entry name" value="Sig_transdc_His_kin-like_C"/>
</dbReference>
<keyword evidence="5" id="KW-0472">Membrane</keyword>
<evidence type="ECO:0000256" key="2">
    <source>
        <dbReference type="ARBA" id="ARBA00012438"/>
    </source>
</evidence>
<reference evidence="10" key="1">
    <citation type="submission" date="2016-11" db="EMBL/GenBank/DDBJ databases">
        <authorList>
            <person name="Varghese N."/>
            <person name="Submissions S."/>
        </authorList>
    </citation>
    <scope>NUCLEOTIDE SEQUENCE [LARGE SCALE GENOMIC DNA]</scope>
    <source>
        <strain evidence="10">DSM 9756</strain>
    </source>
</reference>
<dbReference type="PANTHER" id="PTHR43065">
    <property type="entry name" value="SENSOR HISTIDINE KINASE"/>
    <property type="match status" value="1"/>
</dbReference>
<dbReference type="InterPro" id="IPR036890">
    <property type="entry name" value="HATPase_C_sf"/>
</dbReference>
<dbReference type="InterPro" id="IPR003594">
    <property type="entry name" value="HATPase_dom"/>
</dbReference>
<feature type="domain" description="PAS" evidence="7">
    <location>
        <begin position="325"/>
        <end position="398"/>
    </location>
</feature>
<evidence type="ECO:0000256" key="5">
    <source>
        <dbReference type="SAM" id="Phobius"/>
    </source>
</evidence>
<name>A0A1M4YYH8_9BACT</name>
<dbReference type="SUPFAM" id="SSF55874">
    <property type="entry name" value="ATPase domain of HSP90 chaperone/DNA topoisomerase II/histidine kinase"/>
    <property type="match status" value="1"/>
</dbReference>
<feature type="transmembrane region" description="Helical" evidence="5">
    <location>
        <begin position="199"/>
        <end position="218"/>
    </location>
</feature>
<dbReference type="InterPro" id="IPR000700">
    <property type="entry name" value="PAS-assoc_C"/>
</dbReference>
<dbReference type="Proteomes" id="UP000184076">
    <property type="component" value="Unassembled WGS sequence"/>
</dbReference>
<dbReference type="PROSITE" id="PS50109">
    <property type="entry name" value="HIS_KIN"/>
    <property type="match status" value="1"/>
</dbReference>
<dbReference type="NCBIfam" id="TIGR00229">
    <property type="entry name" value="sensory_box"/>
    <property type="match status" value="1"/>
</dbReference>
<dbReference type="SUPFAM" id="SSF55785">
    <property type="entry name" value="PYP-like sensor domain (PAS domain)"/>
    <property type="match status" value="1"/>
</dbReference>
<evidence type="ECO:0000313" key="10">
    <source>
        <dbReference type="Proteomes" id="UP000184076"/>
    </source>
</evidence>
<dbReference type="Gene3D" id="6.10.340.10">
    <property type="match status" value="1"/>
</dbReference>
<evidence type="ECO:0000256" key="3">
    <source>
        <dbReference type="ARBA" id="ARBA00022553"/>
    </source>
</evidence>